<evidence type="ECO:0000256" key="1">
    <source>
        <dbReference type="SAM" id="MobiDB-lite"/>
    </source>
</evidence>
<feature type="region of interest" description="Disordered" evidence="1">
    <location>
        <begin position="288"/>
        <end position="324"/>
    </location>
</feature>
<feature type="domain" description="E3 ubiquitin ligase UBR4 C-terminal" evidence="2">
    <location>
        <begin position="119"/>
        <end position="247"/>
    </location>
</feature>
<reference evidence="3" key="1">
    <citation type="submission" date="2014-05" db="EMBL/GenBank/DDBJ databases">
        <title>The transcriptome of the halophilic microalga Tetraselmis sp. GSL018 isolated from the Great Salt Lake, Utah.</title>
        <authorList>
            <person name="Jinkerson R.E."/>
            <person name="D'Adamo S."/>
            <person name="Posewitz M.C."/>
        </authorList>
    </citation>
    <scope>NUCLEOTIDE SEQUENCE</scope>
    <source>
        <strain evidence="3">GSL018</strain>
    </source>
</reference>
<dbReference type="InterPro" id="IPR025704">
    <property type="entry name" value="E3_Ub_ligase_UBR4_C"/>
</dbReference>
<organism evidence="3">
    <name type="scientific">Tetraselmis sp. GSL018</name>
    <dbReference type="NCBI Taxonomy" id="582737"/>
    <lineage>
        <taxon>Eukaryota</taxon>
        <taxon>Viridiplantae</taxon>
        <taxon>Chlorophyta</taxon>
        <taxon>core chlorophytes</taxon>
        <taxon>Chlorodendrophyceae</taxon>
        <taxon>Chlorodendrales</taxon>
        <taxon>Chlorodendraceae</taxon>
        <taxon>Tetraselmis</taxon>
    </lineage>
</organism>
<feature type="compositionally biased region" description="Basic residues" evidence="1">
    <location>
        <begin position="30"/>
        <end position="40"/>
    </location>
</feature>
<evidence type="ECO:0000259" key="2">
    <source>
        <dbReference type="Pfam" id="PF13764"/>
    </source>
</evidence>
<dbReference type="PANTHER" id="PTHR21725">
    <property type="entry name" value="E3 UBIQUITIN-PROTEIN LIGASE UBR4"/>
    <property type="match status" value="1"/>
</dbReference>
<accession>A0A061SA67</accession>
<dbReference type="InterPro" id="IPR045189">
    <property type="entry name" value="UBR4-like"/>
</dbReference>
<name>A0A061SA67_9CHLO</name>
<feature type="compositionally biased region" description="Low complexity" evidence="1">
    <location>
        <begin position="20"/>
        <end position="29"/>
    </location>
</feature>
<dbReference type="AlphaFoldDB" id="A0A061SA67"/>
<feature type="region of interest" description="Disordered" evidence="1">
    <location>
        <begin position="20"/>
        <end position="45"/>
    </location>
</feature>
<sequence>MPRCRRSALADQRLWTALSSCSGRSSSGRSSRRPAKRTGKPARSSLPARAFRRLRGFCGSGEAEAPRGEHPEQIDVCMRVAGALFESLMEVVCPPKPEPSYLLVLEKAPTQEEFIRGYMNGNPYSSEEVGPLMRDVKNMICETLDMAGLVEDDYGMELLVAGRIISLSLPIRTVYERVWRANLISGQQGGGRLAEGSAEGPPMLVTYRLQGLDGEATEPMVSELEDVSAEDSSPEEEFRAATVLAEALSGGTPARHLGFPSSSSRSRCCLPTPRSPRCPGWGALVPSRPSRCGRGSSSPASCTLPCTSGLAGRPPSARAPSQSC</sequence>
<protein>
    <submittedName>
        <fullName evidence="3">E3 ubiquitin-protein ligase UBR4</fullName>
    </submittedName>
</protein>
<gene>
    <name evidence="3" type="primary">UBR4</name>
    <name evidence="3" type="ORF">TSPGSL018_8672</name>
</gene>
<dbReference type="PANTHER" id="PTHR21725:SF1">
    <property type="entry name" value="E3 UBIQUITIN-PROTEIN LIGASE UBR4"/>
    <property type="match status" value="1"/>
</dbReference>
<evidence type="ECO:0000313" key="3">
    <source>
        <dbReference type="EMBL" id="JAC81108.1"/>
    </source>
</evidence>
<dbReference type="EMBL" id="GBEZ01004081">
    <property type="protein sequence ID" value="JAC81108.1"/>
    <property type="molecule type" value="Transcribed_RNA"/>
</dbReference>
<proteinExistence type="predicted"/>
<dbReference type="Pfam" id="PF13764">
    <property type="entry name" value="E3_UbLigase_R4"/>
    <property type="match status" value="1"/>
</dbReference>
<feature type="compositionally biased region" description="Low complexity" evidence="1">
    <location>
        <begin position="288"/>
        <end position="302"/>
    </location>
</feature>